<evidence type="ECO:0000256" key="1">
    <source>
        <dbReference type="RuleBase" id="RU364109"/>
    </source>
</evidence>
<evidence type="ECO:0000313" key="3">
    <source>
        <dbReference type="EMBL" id="EJW81229.1"/>
    </source>
</evidence>
<feature type="non-terminal residue" evidence="3">
    <location>
        <position position="629"/>
    </location>
</feature>
<dbReference type="AlphaFoldDB" id="J9F1J8"/>
<dbReference type="GO" id="GO:0038202">
    <property type="term" value="P:TORC1 signaling"/>
    <property type="evidence" value="ECO:0007669"/>
    <property type="project" value="TreeGrafter"/>
</dbReference>
<keyword evidence="1" id="KW-0418">Kinase</keyword>
<dbReference type="GO" id="GO:0004674">
    <property type="term" value="F:protein serine/threonine kinase activity"/>
    <property type="evidence" value="ECO:0007669"/>
    <property type="project" value="UniProtKB-KW"/>
</dbReference>
<dbReference type="InterPro" id="IPR011989">
    <property type="entry name" value="ARM-like"/>
</dbReference>
<reference evidence="4" key="1">
    <citation type="submission" date="2012-08" db="EMBL/GenBank/DDBJ databases">
        <title>The Genome Sequence of Wuchereria bancrofti.</title>
        <authorList>
            <person name="Nutman T.B."/>
            <person name="Fink D.L."/>
            <person name="Russ C."/>
            <person name="Young S."/>
            <person name="Zeng Q."/>
            <person name="Koehrsen M."/>
            <person name="Alvarado L."/>
            <person name="Berlin A."/>
            <person name="Chapman S.B."/>
            <person name="Chen Z."/>
            <person name="Freedman E."/>
            <person name="Gellesch M."/>
            <person name="Goldberg J."/>
            <person name="Griggs A."/>
            <person name="Gujja S."/>
            <person name="Heilman E.R."/>
            <person name="Heiman D."/>
            <person name="Hepburn T."/>
            <person name="Howarth C."/>
            <person name="Jen D."/>
            <person name="Larson L."/>
            <person name="Lewis B."/>
            <person name="Mehta T."/>
            <person name="Park D."/>
            <person name="Pearson M."/>
            <person name="Roberts A."/>
            <person name="Saif S."/>
            <person name="Shea T."/>
            <person name="Shenoy N."/>
            <person name="Sisk P."/>
            <person name="Stolte C."/>
            <person name="Sykes S."/>
            <person name="Walk T."/>
            <person name="White J."/>
            <person name="Yandava C."/>
            <person name="Haas B."/>
            <person name="Henn M.R."/>
            <person name="Nusbaum C."/>
            <person name="Birren B."/>
        </authorList>
    </citation>
    <scope>NUCLEOTIDE SEQUENCE [LARGE SCALE GENOMIC DNA]</scope>
    <source>
        <strain evidence="4">NA</strain>
    </source>
</reference>
<feature type="domain" description="Serine/threonine-protein kinase mTOR" evidence="2">
    <location>
        <begin position="492"/>
        <end position="629"/>
    </location>
</feature>
<keyword evidence="1" id="KW-0808">Transferase</keyword>
<proteinExistence type="inferred from homology"/>
<dbReference type="Gene3D" id="1.25.10.10">
    <property type="entry name" value="Leucine-rich Repeat Variant"/>
    <property type="match status" value="1"/>
</dbReference>
<comment type="similarity">
    <text evidence="1">Belongs to the PI3/PI4-kinase family.</text>
</comment>
<dbReference type="InterPro" id="IPR050517">
    <property type="entry name" value="DDR_Repair_Kinase"/>
</dbReference>
<dbReference type="InterPro" id="IPR016024">
    <property type="entry name" value="ARM-type_fold"/>
</dbReference>
<evidence type="ECO:0000259" key="2">
    <source>
        <dbReference type="SMART" id="SM01346"/>
    </source>
</evidence>
<comment type="catalytic activity">
    <reaction evidence="1">
        <text>L-threonyl-[protein] + ATP = O-phospho-L-threonyl-[protein] + ADP + H(+)</text>
        <dbReference type="Rhea" id="RHEA:46608"/>
        <dbReference type="Rhea" id="RHEA-COMP:11060"/>
        <dbReference type="Rhea" id="RHEA-COMP:11605"/>
        <dbReference type="ChEBI" id="CHEBI:15378"/>
        <dbReference type="ChEBI" id="CHEBI:30013"/>
        <dbReference type="ChEBI" id="CHEBI:30616"/>
        <dbReference type="ChEBI" id="CHEBI:61977"/>
        <dbReference type="ChEBI" id="CHEBI:456216"/>
        <dbReference type="EC" id="2.7.11.1"/>
    </reaction>
</comment>
<keyword evidence="1" id="KW-0547">Nucleotide-binding</keyword>
<sequence length="629" mass="69970">MNSLKFDGLNRDERQHPMLLILNELLRIGNAPAERQRILALGCQPQQNVRTVIGSNAIDWLTERTYSVTVDSRTANQLIAEKFSDIYRVCNLACTSRYVCCQTTLLEIFPRLSSFGKTQMVTSNELNIFDVDVASMFNHALNLTAKHSPAFFTLGLTDVAYEIMQSIPGLKTEAQDGLLKELCQLLMNRKLPSKLDPPTEPPIPAGPVNVTNVALTNLALATLGRFEFQRHALQMFINYIAHGYLSSDCAEVRLAAVDCCAKMLTPFVRVFESFECANKKQRFDVLNLIQSVLRQLVTVAVIDPSVEVRLRVLQCFKDGDPLLLSHLAQADMLDSIFMTLHDEKLEMQEHAVALLGKLGSLNPAYVLPSLRNVLLETLTQLTNSGVPRLEEHSARVIAQVAKQSPKFAKPYMNPILTALVPKLSSEISHVDVTVQVLNAISELAVAGGADLVFSVETLFPSLVQFLQDSSSLSRREAALRTMGQLCQNTAYVVDPYKEHPELLDVLLRLLRTEMSVSMRRMTMRVLGIIGALDPYTHKVFTGKVSSQKSNSLALSLPATSPSLDMRNDTIQWFHYEKCTLAELYPAFSIASLMQMLKDDALSHLHRDITQALLTIFGSLGPSCTLYVSK</sequence>
<dbReference type="PANTHER" id="PTHR11139">
    <property type="entry name" value="ATAXIA TELANGIECTASIA MUTATED ATM -RELATED"/>
    <property type="match status" value="1"/>
</dbReference>
<keyword evidence="1" id="KW-0067">ATP-binding</keyword>
<dbReference type="EC" id="2.7.11.1" evidence="1"/>
<dbReference type="Proteomes" id="UP000004810">
    <property type="component" value="Unassembled WGS sequence"/>
</dbReference>
<dbReference type="GO" id="GO:0031932">
    <property type="term" value="C:TORC2 complex"/>
    <property type="evidence" value="ECO:0007669"/>
    <property type="project" value="TreeGrafter"/>
</dbReference>
<dbReference type="PANTHER" id="PTHR11139:SF9">
    <property type="entry name" value="SERINE_THREONINE-PROTEIN KINASE MTOR"/>
    <property type="match status" value="1"/>
</dbReference>
<dbReference type="EMBL" id="ADBV01003815">
    <property type="protein sequence ID" value="EJW81229.1"/>
    <property type="molecule type" value="Genomic_DNA"/>
</dbReference>
<dbReference type="Pfam" id="PF11865">
    <property type="entry name" value="mTOR_dom"/>
    <property type="match status" value="1"/>
</dbReference>
<dbReference type="SMART" id="SM01346">
    <property type="entry name" value="DUF3385"/>
    <property type="match status" value="1"/>
</dbReference>
<accession>J9F1J8</accession>
<organism evidence="3 4">
    <name type="scientific">Wuchereria bancrofti</name>
    <dbReference type="NCBI Taxonomy" id="6293"/>
    <lineage>
        <taxon>Eukaryota</taxon>
        <taxon>Metazoa</taxon>
        <taxon>Ecdysozoa</taxon>
        <taxon>Nematoda</taxon>
        <taxon>Chromadorea</taxon>
        <taxon>Rhabditida</taxon>
        <taxon>Spirurina</taxon>
        <taxon>Spiruromorpha</taxon>
        <taxon>Filarioidea</taxon>
        <taxon>Onchocercidae</taxon>
        <taxon>Wuchereria</taxon>
    </lineage>
</organism>
<dbReference type="GO" id="GO:0016242">
    <property type="term" value="P:negative regulation of macroautophagy"/>
    <property type="evidence" value="ECO:0007669"/>
    <property type="project" value="TreeGrafter"/>
</dbReference>
<protein>
    <recommendedName>
        <fullName evidence="1">Serine/threonine-protein kinase TOR</fullName>
        <ecNumber evidence="1">2.7.11.1</ecNumber>
    </recommendedName>
</protein>
<dbReference type="GO" id="GO:0031931">
    <property type="term" value="C:TORC1 complex"/>
    <property type="evidence" value="ECO:0007669"/>
    <property type="project" value="TreeGrafter"/>
</dbReference>
<comment type="caution">
    <text evidence="3">The sequence shown here is derived from an EMBL/GenBank/DDBJ whole genome shotgun (WGS) entry which is preliminary data.</text>
</comment>
<gene>
    <name evidence="3" type="ORF">WUBG_07863</name>
</gene>
<evidence type="ECO:0000313" key="4">
    <source>
        <dbReference type="Proteomes" id="UP000004810"/>
    </source>
</evidence>
<keyword evidence="1" id="KW-0723">Serine/threonine-protein kinase</keyword>
<dbReference type="GO" id="GO:0005634">
    <property type="term" value="C:nucleus"/>
    <property type="evidence" value="ECO:0007669"/>
    <property type="project" value="TreeGrafter"/>
</dbReference>
<dbReference type="GO" id="GO:0005524">
    <property type="term" value="F:ATP binding"/>
    <property type="evidence" value="ECO:0007669"/>
    <property type="project" value="UniProtKB-KW"/>
</dbReference>
<dbReference type="GO" id="GO:0005737">
    <property type="term" value="C:cytoplasm"/>
    <property type="evidence" value="ECO:0007669"/>
    <property type="project" value="TreeGrafter"/>
</dbReference>
<name>J9F1J8_WUCBA</name>
<dbReference type="InterPro" id="IPR024585">
    <property type="entry name" value="mTOR_dom"/>
</dbReference>
<dbReference type="SUPFAM" id="SSF48371">
    <property type="entry name" value="ARM repeat"/>
    <property type="match status" value="1"/>
</dbReference>